<feature type="transmembrane region" description="Helical" evidence="10">
    <location>
        <begin position="37"/>
        <end position="56"/>
    </location>
</feature>
<dbReference type="SUPFAM" id="SSF81345">
    <property type="entry name" value="ABC transporter involved in vitamin B12 uptake, BtuC"/>
    <property type="match status" value="1"/>
</dbReference>
<feature type="transmembrane region" description="Helical" evidence="10">
    <location>
        <begin position="97"/>
        <end position="117"/>
    </location>
</feature>
<dbReference type="InterPro" id="IPR052157">
    <property type="entry name" value="BCAA_transport_permease"/>
</dbReference>
<dbReference type="PANTHER" id="PTHR11795:SF371">
    <property type="entry name" value="HIGH-AFFINITY BRANCHED-CHAIN AMINO ACID TRANSPORT SYSTEM PERMEASE PROTEIN LIVH"/>
    <property type="match status" value="1"/>
</dbReference>
<keyword evidence="8 10" id="KW-0472">Membrane</keyword>
<keyword evidence="6" id="KW-0029">Amino-acid transport</keyword>
<protein>
    <submittedName>
        <fullName evidence="11">Branched-chain amino acid transport system permease protein</fullName>
    </submittedName>
</protein>
<keyword evidence="7 10" id="KW-1133">Transmembrane helix</keyword>
<dbReference type="PANTHER" id="PTHR11795">
    <property type="entry name" value="BRANCHED-CHAIN AMINO ACID TRANSPORT SYSTEM PERMEASE PROTEIN LIVH"/>
    <property type="match status" value="1"/>
</dbReference>
<dbReference type="Proteomes" id="UP000809081">
    <property type="component" value="Unassembled WGS sequence"/>
</dbReference>
<dbReference type="RefSeq" id="WP_205017083.1">
    <property type="nucleotide sequence ID" value="NZ_JAFBEI010000018.1"/>
</dbReference>
<gene>
    <name evidence="11" type="ORF">JOC31_001012</name>
</gene>
<evidence type="ECO:0000256" key="9">
    <source>
        <dbReference type="ARBA" id="ARBA00037998"/>
    </source>
</evidence>
<comment type="caution">
    <text evidence="11">The sequence shown here is derived from an EMBL/GenBank/DDBJ whole genome shotgun (WGS) entry which is preliminary data.</text>
</comment>
<dbReference type="CDD" id="cd06582">
    <property type="entry name" value="TM_PBP1_LivH_like"/>
    <property type="match status" value="1"/>
</dbReference>
<feature type="transmembrane region" description="Helical" evidence="10">
    <location>
        <begin position="137"/>
        <end position="161"/>
    </location>
</feature>
<dbReference type="Gene3D" id="1.10.3470.10">
    <property type="entry name" value="ABC transporter involved in vitamin B12 uptake, BtuC"/>
    <property type="match status" value="1"/>
</dbReference>
<evidence type="ECO:0000313" key="12">
    <source>
        <dbReference type="Proteomes" id="UP000809081"/>
    </source>
</evidence>
<proteinExistence type="inferred from homology"/>
<evidence type="ECO:0000256" key="7">
    <source>
        <dbReference type="ARBA" id="ARBA00022989"/>
    </source>
</evidence>
<evidence type="ECO:0000256" key="2">
    <source>
        <dbReference type="ARBA" id="ARBA00022448"/>
    </source>
</evidence>
<dbReference type="EMBL" id="JAFBEI010000018">
    <property type="protein sequence ID" value="MBM7636193.1"/>
    <property type="molecule type" value="Genomic_DNA"/>
</dbReference>
<name>A0ABS2PN05_9STRE</name>
<keyword evidence="5 10" id="KW-0812">Transmembrane</keyword>
<evidence type="ECO:0000256" key="10">
    <source>
        <dbReference type="SAM" id="Phobius"/>
    </source>
</evidence>
<evidence type="ECO:0000256" key="8">
    <source>
        <dbReference type="ARBA" id="ARBA00023136"/>
    </source>
</evidence>
<comment type="similarity">
    <text evidence="9">Belongs to the binding-protein-dependent transport system permease family. LivHM subfamily.</text>
</comment>
<feature type="transmembrane region" description="Helical" evidence="10">
    <location>
        <begin position="62"/>
        <end position="85"/>
    </location>
</feature>
<evidence type="ECO:0000256" key="4">
    <source>
        <dbReference type="ARBA" id="ARBA00022519"/>
    </source>
</evidence>
<evidence type="ECO:0000256" key="6">
    <source>
        <dbReference type="ARBA" id="ARBA00022970"/>
    </source>
</evidence>
<feature type="transmembrane region" description="Helical" evidence="10">
    <location>
        <begin position="268"/>
        <end position="287"/>
    </location>
</feature>
<keyword evidence="4" id="KW-0997">Cell inner membrane</keyword>
<keyword evidence="2" id="KW-0813">Transport</keyword>
<evidence type="ECO:0000256" key="3">
    <source>
        <dbReference type="ARBA" id="ARBA00022475"/>
    </source>
</evidence>
<feature type="transmembrane region" description="Helical" evidence="10">
    <location>
        <begin position="12"/>
        <end position="30"/>
    </location>
</feature>
<feature type="transmembrane region" description="Helical" evidence="10">
    <location>
        <begin position="191"/>
        <end position="213"/>
    </location>
</feature>
<evidence type="ECO:0000256" key="1">
    <source>
        <dbReference type="ARBA" id="ARBA00004651"/>
    </source>
</evidence>
<dbReference type="Pfam" id="PF02653">
    <property type="entry name" value="BPD_transp_2"/>
    <property type="match status" value="1"/>
</dbReference>
<accession>A0ABS2PN05</accession>
<feature type="transmembrane region" description="Helical" evidence="10">
    <location>
        <begin position="228"/>
        <end position="256"/>
    </location>
</feature>
<comment type="subcellular location">
    <subcellularLocation>
        <location evidence="1">Cell membrane</location>
        <topology evidence="1">Multi-pass membrane protein</topology>
    </subcellularLocation>
</comment>
<sequence length="294" mass="31420">MFLEQLPQQLVNGIILGSIYALLALGYTMVYGIIKLINFAHGDIYMMGAFIGYYAINSLHMNFWFALIFAMLACALLGMLIEFLAYRPLRHSTRISALITAIGVSFFLEYGMVYLVGADTRSFPQAIKVVTYKLGSISVTNVQLLILVVALILMVALQVIVQKTKMGKAMRAVSVDSDAAQLMGINVNSTISFTFALGSSLAGAAGVLIGLYYNSLEPLMGMTPGIKAFVAAVLGGIGIIPGAALGGFVIGILETMSTAVNLSSYRDAIVYGVLIIILLVRPAGILGKNVKEKV</sequence>
<keyword evidence="3" id="KW-1003">Cell membrane</keyword>
<evidence type="ECO:0000313" key="11">
    <source>
        <dbReference type="EMBL" id="MBM7636193.1"/>
    </source>
</evidence>
<reference evidence="11 12" key="1">
    <citation type="submission" date="2021-01" db="EMBL/GenBank/DDBJ databases">
        <title>Genomic Encyclopedia of Type Strains, Phase IV (KMG-IV): sequencing the most valuable type-strain genomes for metagenomic binning, comparative biology and taxonomic classification.</title>
        <authorList>
            <person name="Goeker M."/>
        </authorList>
    </citation>
    <scope>NUCLEOTIDE SEQUENCE [LARGE SCALE GENOMIC DNA]</scope>
    <source>
        <strain evidence="11 12">DSM 27513</strain>
    </source>
</reference>
<dbReference type="InterPro" id="IPR037294">
    <property type="entry name" value="ABC_BtuC-like"/>
</dbReference>
<dbReference type="InterPro" id="IPR001851">
    <property type="entry name" value="ABC_transp_permease"/>
</dbReference>
<organism evidence="11 12">
    <name type="scientific">Streptococcus saliviloxodontae</name>
    <dbReference type="NCBI Taxonomy" id="1349416"/>
    <lineage>
        <taxon>Bacteria</taxon>
        <taxon>Bacillati</taxon>
        <taxon>Bacillota</taxon>
        <taxon>Bacilli</taxon>
        <taxon>Lactobacillales</taxon>
        <taxon>Streptococcaceae</taxon>
        <taxon>Streptococcus</taxon>
    </lineage>
</organism>
<keyword evidence="12" id="KW-1185">Reference proteome</keyword>
<evidence type="ECO:0000256" key="5">
    <source>
        <dbReference type="ARBA" id="ARBA00022692"/>
    </source>
</evidence>